<proteinExistence type="predicted"/>
<protein>
    <submittedName>
        <fullName evidence="2">Uncharacterized protein</fullName>
    </submittedName>
</protein>
<sequence length="120" mass="13251">MNKITVQIQTNISDLGFACAGIARYGDFYARLGMGWDSGDVLRTAFSDCVVGSVRSLQLFIPSTGMPFITCFLLSLHHFLLLTVSSFQSRSRLLFPVLSQNSRTIQHIARLVSCSAWDAS</sequence>
<evidence type="ECO:0000313" key="2">
    <source>
        <dbReference type="EMBL" id="KAE9403131.1"/>
    </source>
</evidence>
<dbReference type="EMBL" id="ML769428">
    <property type="protein sequence ID" value="KAE9403131.1"/>
    <property type="molecule type" value="Genomic_DNA"/>
</dbReference>
<keyword evidence="1" id="KW-0812">Transmembrane</keyword>
<keyword evidence="1" id="KW-1133">Transmembrane helix</keyword>
<keyword evidence="1" id="KW-0472">Membrane</keyword>
<evidence type="ECO:0000256" key="1">
    <source>
        <dbReference type="SAM" id="Phobius"/>
    </source>
</evidence>
<feature type="transmembrane region" description="Helical" evidence="1">
    <location>
        <begin position="65"/>
        <end position="84"/>
    </location>
</feature>
<organism evidence="2 3">
    <name type="scientific">Gymnopus androsaceus JB14</name>
    <dbReference type="NCBI Taxonomy" id="1447944"/>
    <lineage>
        <taxon>Eukaryota</taxon>
        <taxon>Fungi</taxon>
        <taxon>Dikarya</taxon>
        <taxon>Basidiomycota</taxon>
        <taxon>Agaricomycotina</taxon>
        <taxon>Agaricomycetes</taxon>
        <taxon>Agaricomycetidae</taxon>
        <taxon>Agaricales</taxon>
        <taxon>Marasmiineae</taxon>
        <taxon>Omphalotaceae</taxon>
        <taxon>Gymnopus</taxon>
    </lineage>
</organism>
<evidence type="ECO:0000313" key="3">
    <source>
        <dbReference type="Proteomes" id="UP000799118"/>
    </source>
</evidence>
<dbReference type="AlphaFoldDB" id="A0A6A4HYN8"/>
<accession>A0A6A4HYN8</accession>
<gene>
    <name evidence="2" type="ORF">BT96DRAFT_505184</name>
</gene>
<name>A0A6A4HYN8_9AGAR</name>
<reference evidence="2" key="1">
    <citation type="journal article" date="2019" name="Environ. Microbiol.">
        <title>Fungal ecological strategies reflected in gene transcription - a case study of two litter decomposers.</title>
        <authorList>
            <person name="Barbi F."/>
            <person name="Kohler A."/>
            <person name="Barry K."/>
            <person name="Baskaran P."/>
            <person name="Daum C."/>
            <person name="Fauchery L."/>
            <person name="Ihrmark K."/>
            <person name="Kuo A."/>
            <person name="LaButti K."/>
            <person name="Lipzen A."/>
            <person name="Morin E."/>
            <person name="Grigoriev I.V."/>
            <person name="Henrissat B."/>
            <person name="Lindahl B."/>
            <person name="Martin F."/>
        </authorList>
    </citation>
    <scope>NUCLEOTIDE SEQUENCE</scope>
    <source>
        <strain evidence="2">JB14</strain>
    </source>
</reference>
<keyword evidence="3" id="KW-1185">Reference proteome</keyword>
<dbReference type="Proteomes" id="UP000799118">
    <property type="component" value="Unassembled WGS sequence"/>
</dbReference>